<dbReference type="Proteomes" id="UP000464754">
    <property type="component" value="Chromosome"/>
</dbReference>
<dbReference type="InterPro" id="IPR009057">
    <property type="entry name" value="Homeodomain-like_sf"/>
</dbReference>
<dbReference type="EMBL" id="AP019695">
    <property type="protein sequence ID" value="BBK23995.1"/>
    <property type="molecule type" value="Genomic_DNA"/>
</dbReference>
<dbReference type="PROSITE" id="PS01081">
    <property type="entry name" value="HTH_TETR_1"/>
    <property type="match status" value="1"/>
</dbReference>
<keyword evidence="5" id="KW-1185">Reference proteome</keyword>
<dbReference type="InterPro" id="IPR036271">
    <property type="entry name" value="Tet_transcr_reg_TetR-rel_C_sf"/>
</dbReference>
<name>A0A6N4TNI8_9FIRM</name>
<dbReference type="RefSeq" id="WP_118277055.1">
    <property type="nucleotide sequence ID" value="NZ_AP019695.1"/>
</dbReference>
<dbReference type="SUPFAM" id="SSF46689">
    <property type="entry name" value="Homeodomain-like"/>
    <property type="match status" value="1"/>
</dbReference>
<dbReference type="Gene3D" id="1.10.10.60">
    <property type="entry name" value="Homeodomain-like"/>
    <property type="match status" value="1"/>
</dbReference>
<dbReference type="PROSITE" id="PS50977">
    <property type="entry name" value="HTH_TETR_2"/>
    <property type="match status" value="1"/>
</dbReference>
<sequence length="203" mass="24461">MERKEQTKRMKEKIIESAIYEFNEHGYEEASLNHVCKIGNISKGIIYHYFKDKDELYLSCVKVCYDTLLQYYTDYVNTLKNDMDIKGLMEVRMQFFKEHPKLRGLFFHSILHTPNHLLEKVNEVKKDLNAFNAKVYWEYLKHLELRVSKEDALMYLDVCQSAYNEYFRKHSSNCDDLENIIEQHESMIPQWIDFMLYGIAKER</sequence>
<protein>
    <submittedName>
        <fullName evidence="4">TetR family transcriptional regulator</fullName>
    </submittedName>
</protein>
<dbReference type="InterPro" id="IPR050109">
    <property type="entry name" value="HTH-type_TetR-like_transc_reg"/>
</dbReference>
<dbReference type="GO" id="GO:0003677">
    <property type="term" value="F:DNA binding"/>
    <property type="evidence" value="ECO:0007669"/>
    <property type="project" value="UniProtKB-UniRule"/>
</dbReference>
<dbReference type="AlphaFoldDB" id="A0A6N4TNI8"/>
<dbReference type="PANTHER" id="PTHR30328:SF54">
    <property type="entry name" value="HTH-TYPE TRANSCRIPTIONAL REPRESSOR SCO4008"/>
    <property type="match status" value="1"/>
</dbReference>
<reference evidence="5" key="1">
    <citation type="submission" date="2019-05" db="EMBL/GenBank/DDBJ databases">
        <title>Complete genome sequencing of Absiella argi strain JCM 30884.</title>
        <authorList>
            <person name="Sakamoto M."/>
            <person name="Murakami T."/>
            <person name="Mori H."/>
        </authorList>
    </citation>
    <scope>NUCLEOTIDE SEQUENCE [LARGE SCALE GENOMIC DNA]</scope>
    <source>
        <strain evidence="5">JCM 30884</strain>
    </source>
</reference>
<evidence type="ECO:0000256" key="1">
    <source>
        <dbReference type="ARBA" id="ARBA00023125"/>
    </source>
</evidence>
<dbReference type="Gene3D" id="1.10.357.10">
    <property type="entry name" value="Tetracycline Repressor, domain 2"/>
    <property type="match status" value="1"/>
</dbReference>
<keyword evidence="1 2" id="KW-0238">DNA-binding</keyword>
<dbReference type="SUPFAM" id="SSF48498">
    <property type="entry name" value="Tetracyclin repressor-like, C-terminal domain"/>
    <property type="match status" value="1"/>
</dbReference>
<dbReference type="KEGG" id="aarg:Aargi30884_28980"/>
<evidence type="ECO:0000259" key="3">
    <source>
        <dbReference type="PROSITE" id="PS50977"/>
    </source>
</evidence>
<evidence type="ECO:0000313" key="4">
    <source>
        <dbReference type="EMBL" id="BBK23995.1"/>
    </source>
</evidence>
<dbReference type="Pfam" id="PF00440">
    <property type="entry name" value="TetR_N"/>
    <property type="match status" value="1"/>
</dbReference>
<dbReference type="PRINTS" id="PR00455">
    <property type="entry name" value="HTHTETR"/>
</dbReference>
<evidence type="ECO:0000313" key="5">
    <source>
        <dbReference type="Proteomes" id="UP000464754"/>
    </source>
</evidence>
<accession>A0A6N4TNI8</accession>
<dbReference type="InterPro" id="IPR023772">
    <property type="entry name" value="DNA-bd_HTH_TetR-type_CS"/>
</dbReference>
<feature type="DNA-binding region" description="H-T-H motif" evidence="2">
    <location>
        <begin position="31"/>
        <end position="50"/>
    </location>
</feature>
<evidence type="ECO:0000256" key="2">
    <source>
        <dbReference type="PROSITE-ProRule" id="PRU00335"/>
    </source>
</evidence>
<dbReference type="InterPro" id="IPR001647">
    <property type="entry name" value="HTH_TetR"/>
</dbReference>
<dbReference type="GO" id="GO:0006355">
    <property type="term" value="P:regulation of DNA-templated transcription"/>
    <property type="evidence" value="ECO:0007669"/>
    <property type="project" value="UniProtKB-ARBA"/>
</dbReference>
<dbReference type="PANTHER" id="PTHR30328">
    <property type="entry name" value="TRANSCRIPTIONAL REPRESSOR"/>
    <property type="match status" value="1"/>
</dbReference>
<gene>
    <name evidence="4" type="ORF">Aargi30884_28980</name>
</gene>
<organism evidence="4 5">
    <name type="scientific">Amedibacterium intestinale</name>
    <dbReference type="NCBI Taxonomy" id="2583452"/>
    <lineage>
        <taxon>Bacteria</taxon>
        <taxon>Bacillati</taxon>
        <taxon>Bacillota</taxon>
        <taxon>Erysipelotrichia</taxon>
        <taxon>Erysipelotrichales</taxon>
        <taxon>Erysipelotrichaceae</taxon>
        <taxon>Amedibacterium</taxon>
    </lineage>
</organism>
<proteinExistence type="predicted"/>
<feature type="domain" description="HTH tetR-type" evidence="3">
    <location>
        <begin position="8"/>
        <end position="68"/>
    </location>
</feature>